<accession>A0A8D1NH98</accession>
<dbReference type="AlphaFoldDB" id="A0A8D1NH98"/>
<organism evidence="1 2">
    <name type="scientific">Sus scrofa</name>
    <name type="common">Pig</name>
    <dbReference type="NCBI Taxonomy" id="9823"/>
    <lineage>
        <taxon>Eukaryota</taxon>
        <taxon>Metazoa</taxon>
        <taxon>Chordata</taxon>
        <taxon>Craniata</taxon>
        <taxon>Vertebrata</taxon>
        <taxon>Euteleostomi</taxon>
        <taxon>Mammalia</taxon>
        <taxon>Eutheria</taxon>
        <taxon>Laurasiatheria</taxon>
        <taxon>Artiodactyla</taxon>
        <taxon>Suina</taxon>
        <taxon>Suidae</taxon>
        <taxon>Sus</taxon>
    </lineage>
</organism>
<name>A0A8D1NH98_PIG</name>
<dbReference type="Proteomes" id="UP000694571">
    <property type="component" value="Unplaced"/>
</dbReference>
<protein>
    <recommendedName>
        <fullName evidence="3">Reverse transcriptase domain-containing protein</fullName>
    </recommendedName>
</protein>
<evidence type="ECO:0000313" key="2">
    <source>
        <dbReference type="Proteomes" id="UP000694571"/>
    </source>
</evidence>
<reference evidence="1" key="1">
    <citation type="submission" date="2025-08" db="UniProtKB">
        <authorList>
            <consortium name="Ensembl"/>
        </authorList>
    </citation>
    <scope>IDENTIFICATION</scope>
</reference>
<evidence type="ECO:0008006" key="3">
    <source>
        <dbReference type="Google" id="ProtNLM"/>
    </source>
</evidence>
<dbReference type="PANTHER" id="PTHR19446">
    <property type="entry name" value="REVERSE TRANSCRIPTASES"/>
    <property type="match status" value="1"/>
</dbReference>
<dbReference type="Ensembl" id="ENSSSCT00050085800.1">
    <property type="protein sequence ID" value="ENSSSCP00050036840.1"/>
    <property type="gene ID" value="ENSSSCG00050063003.1"/>
</dbReference>
<proteinExistence type="predicted"/>
<evidence type="ECO:0000313" key="1">
    <source>
        <dbReference type="Ensembl" id="ENSSSCP00050036840.1"/>
    </source>
</evidence>
<sequence length="198" mass="22906">MILYIENHKGSTQKLLELINKFRKVAGYKINIQKSVAFLYLNNETLEKEYKNTIPFKIVPQKIKCLGIQLTKEVKDLYAENNRTLIKEIEEDVKKWKDIPCSWVGKINTVKMTIPPKAIYRFSAIAIKLSMTFFTELEQTIQKFIWNHKRPRIAKAILRNKNQAGGVTLPGVTLQAILQSHSHQDSVVLVPKQTDRPM</sequence>